<dbReference type="Pfam" id="PF00892">
    <property type="entry name" value="EamA"/>
    <property type="match status" value="2"/>
</dbReference>
<proteinExistence type="inferred from homology"/>
<dbReference type="PANTHER" id="PTHR22911">
    <property type="entry name" value="ACYL-MALONYL CONDENSING ENZYME-RELATED"/>
    <property type="match status" value="1"/>
</dbReference>
<sequence>MVQQAFNNRISLPALKMILSMIIFGSVGFFSVQTNLPSIELVFVRCIFATVFLSLCWLITGQYKQDKWEIKEVIQILVCGFFLVFNWVFLFKSFENTSITIAISIYHLAPIIVLIIGSIVFKEKLTIFSVVSIIICFVGVLLIAGIDKDFSSGSLLSSGMIWGLLAALFYAFTTLFGKGIKNMSAYAVTFLQTFLGIFLLLPFIDFAAFEGLTQINWTYIIATGLIHTGIVYYLFFDSLRDLSTKLISILVFLDPAVAILLDILLIGFRPTFMQVTGVTFIFIGMAISLKKSKGETSKVKEQRIEEDAGVL</sequence>
<evidence type="ECO:0000259" key="4">
    <source>
        <dbReference type="Pfam" id="PF00892"/>
    </source>
</evidence>
<keyword evidence="3" id="KW-0472">Membrane</keyword>
<keyword evidence="3" id="KW-1133">Transmembrane helix</keyword>
<evidence type="ECO:0000313" key="5">
    <source>
        <dbReference type="EMBL" id="MEI5905568.1"/>
    </source>
</evidence>
<feature type="transmembrane region" description="Helical" evidence="3">
    <location>
        <begin position="42"/>
        <end position="61"/>
    </location>
</feature>
<feature type="transmembrane region" description="Helical" evidence="3">
    <location>
        <begin position="247"/>
        <end position="266"/>
    </location>
</feature>
<evidence type="ECO:0000256" key="2">
    <source>
        <dbReference type="ARBA" id="ARBA00007362"/>
    </source>
</evidence>
<keyword evidence="3" id="KW-0812">Transmembrane</keyword>
<comment type="caution">
    <text evidence="5">The sequence shown here is derived from an EMBL/GenBank/DDBJ whole genome shotgun (WGS) entry which is preliminary data.</text>
</comment>
<evidence type="ECO:0000256" key="1">
    <source>
        <dbReference type="ARBA" id="ARBA00004127"/>
    </source>
</evidence>
<dbReference type="InterPro" id="IPR000620">
    <property type="entry name" value="EamA_dom"/>
</dbReference>
<feature type="domain" description="EamA" evidence="4">
    <location>
        <begin position="15"/>
        <end position="144"/>
    </location>
</feature>
<comment type="similarity">
    <text evidence="2">Belongs to the EamA transporter family.</text>
</comment>
<dbReference type="EMBL" id="JBBAXC010000001">
    <property type="protein sequence ID" value="MEI5905568.1"/>
    <property type="molecule type" value="Genomic_DNA"/>
</dbReference>
<reference evidence="5 6" key="1">
    <citation type="journal article" date="2018" name="J. Microbiol.">
        <title>Bacillus spongiae sp. nov., isolated from sponge of Jeju Island.</title>
        <authorList>
            <person name="Lee G.E."/>
            <person name="Im W.T."/>
            <person name="Park J.S."/>
        </authorList>
    </citation>
    <scope>NUCLEOTIDE SEQUENCE [LARGE SCALE GENOMIC DNA]</scope>
    <source>
        <strain evidence="5 6">135PIL107-10</strain>
    </source>
</reference>
<comment type="subcellular location">
    <subcellularLocation>
        <location evidence="1">Endomembrane system</location>
        <topology evidence="1">Multi-pass membrane protein</topology>
    </subcellularLocation>
</comment>
<dbReference type="Gene3D" id="1.10.3730.20">
    <property type="match status" value="1"/>
</dbReference>
<keyword evidence="6" id="KW-1185">Reference proteome</keyword>
<evidence type="ECO:0000256" key="3">
    <source>
        <dbReference type="SAM" id="Phobius"/>
    </source>
</evidence>
<protein>
    <submittedName>
        <fullName evidence="5">DMT family transporter</fullName>
    </submittedName>
</protein>
<name>A0ABU8H8F9_9BACI</name>
<dbReference type="SUPFAM" id="SSF103481">
    <property type="entry name" value="Multidrug resistance efflux transporter EmrE"/>
    <property type="match status" value="2"/>
</dbReference>
<evidence type="ECO:0000313" key="6">
    <source>
        <dbReference type="Proteomes" id="UP001312865"/>
    </source>
</evidence>
<gene>
    <name evidence="5" type="ORF">WAK64_00625</name>
</gene>
<dbReference type="InterPro" id="IPR037185">
    <property type="entry name" value="EmrE-like"/>
</dbReference>
<feature type="transmembrane region" description="Helical" evidence="3">
    <location>
        <begin position="272"/>
        <end position="289"/>
    </location>
</feature>
<organism evidence="5 6">
    <name type="scientific">Bacillus spongiae</name>
    <dbReference type="NCBI Taxonomy" id="2683610"/>
    <lineage>
        <taxon>Bacteria</taxon>
        <taxon>Bacillati</taxon>
        <taxon>Bacillota</taxon>
        <taxon>Bacilli</taxon>
        <taxon>Bacillales</taxon>
        <taxon>Bacillaceae</taxon>
        <taxon>Bacillus</taxon>
    </lineage>
</organism>
<feature type="transmembrane region" description="Helical" evidence="3">
    <location>
        <begin position="127"/>
        <end position="146"/>
    </location>
</feature>
<feature type="transmembrane region" description="Helical" evidence="3">
    <location>
        <begin position="152"/>
        <end position="172"/>
    </location>
</feature>
<accession>A0ABU8H8F9</accession>
<feature type="transmembrane region" description="Helical" evidence="3">
    <location>
        <begin position="216"/>
        <end position="235"/>
    </location>
</feature>
<feature type="transmembrane region" description="Helical" evidence="3">
    <location>
        <begin position="97"/>
        <end position="120"/>
    </location>
</feature>
<dbReference type="PANTHER" id="PTHR22911:SF102">
    <property type="entry name" value="MEMBRANE PROTEIN"/>
    <property type="match status" value="1"/>
</dbReference>
<dbReference type="Proteomes" id="UP001312865">
    <property type="component" value="Unassembled WGS sequence"/>
</dbReference>
<feature type="transmembrane region" description="Helical" evidence="3">
    <location>
        <begin position="12"/>
        <end position="30"/>
    </location>
</feature>
<feature type="transmembrane region" description="Helical" evidence="3">
    <location>
        <begin position="73"/>
        <end position="91"/>
    </location>
</feature>
<feature type="transmembrane region" description="Helical" evidence="3">
    <location>
        <begin position="184"/>
        <end position="204"/>
    </location>
</feature>
<feature type="domain" description="EamA" evidence="4">
    <location>
        <begin position="158"/>
        <end position="288"/>
    </location>
</feature>